<dbReference type="Proteomes" id="UP000045706">
    <property type="component" value="Unassembled WGS sequence"/>
</dbReference>
<sequence length="45" mass="5455">EHTNSWTPPAFERRQSWKQEDQKRELQMSHINERVKTGPGFTERT</sequence>
<feature type="region of interest" description="Disordered" evidence="1">
    <location>
        <begin position="1"/>
        <end position="45"/>
    </location>
</feature>
<reference evidence="3" key="1">
    <citation type="submission" date="2015-05" db="EMBL/GenBank/DDBJ databases">
        <authorList>
            <person name="Fogelqvist Johan"/>
        </authorList>
    </citation>
    <scope>NUCLEOTIDE SEQUENCE [LARGE SCALE GENOMIC DNA]</scope>
</reference>
<gene>
    <name evidence="2" type="ORF">BN1723_021062</name>
</gene>
<evidence type="ECO:0000313" key="3">
    <source>
        <dbReference type="Proteomes" id="UP000045706"/>
    </source>
</evidence>
<feature type="compositionally biased region" description="Basic and acidic residues" evidence="1">
    <location>
        <begin position="11"/>
        <end position="36"/>
    </location>
</feature>
<feature type="non-terminal residue" evidence="2">
    <location>
        <position position="1"/>
    </location>
</feature>
<dbReference type="EMBL" id="CVQI01015392">
    <property type="protein sequence ID" value="CRK23812.1"/>
    <property type="molecule type" value="Genomic_DNA"/>
</dbReference>
<evidence type="ECO:0000256" key="1">
    <source>
        <dbReference type="SAM" id="MobiDB-lite"/>
    </source>
</evidence>
<accession>A0A0G4LP79</accession>
<protein>
    <submittedName>
        <fullName evidence="2">Uncharacterized protein</fullName>
    </submittedName>
</protein>
<proteinExistence type="predicted"/>
<organism evidence="2 3">
    <name type="scientific">Verticillium longisporum</name>
    <name type="common">Verticillium dahliae var. longisporum</name>
    <dbReference type="NCBI Taxonomy" id="100787"/>
    <lineage>
        <taxon>Eukaryota</taxon>
        <taxon>Fungi</taxon>
        <taxon>Dikarya</taxon>
        <taxon>Ascomycota</taxon>
        <taxon>Pezizomycotina</taxon>
        <taxon>Sordariomycetes</taxon>
        <taxon>Hypocreomycetidae</taxon>
        <taxon>Glomerellales</taxon>
        <taxon>Plectosphaerellaceae</taxon>
        <taxon>Verticillium</taxon>
    </lineage>
</organism>
<evidence type="ECO:0000313" key="2">
    <source>
        <dbReference type="EMBL" id="CRK23812.1"/>
    </source>
</evidence>
<dbReference type="AlphaFoldDB" id="A0A0G4LP79"/>
<name>A0A0G4LP79_VERLO</name>